<gene>
    <name evidence="1" type="ORF">NBRC110019_24050</name>
</gene>
<evidence type="ECO:0000313" key="1">
    <source>
        <dbReference type="EMBL" id="GLB53364.1"/>
    </source>
</evidence>
<proteinExistence type="predicted"/>
<organism evidence="1 2">
    <name type="scientific">Neptunitalea chrysea</name>
    <dbReference type="NCBI Taxonomy" id="1647581"/>
    <lineage>
        <taxon>Bacteria</taxon>
        <taxon>Pseudomonadati</taxon>
        <taxon>Bacteroidota</taxon>
        <taxon>Flavobacteriia</taxon>
        <taxon>Flavobacteriales</taxon>
        <taxon>Flavobacteriaceae</taxon>
        <taxon>Neptunitalea</taxon>
    </lineage>
</organism>
<reference evidence="1" key="1">
    <citation type="submission" date="2022-07" db="EMBL/GenBank/DDBJ databases">
        <title>Taxonomy of Novel Oxalotrophic and Methylotrophic Bacteria.</title>
        <authorList>
            <person name="Sahin N."/>
            <person name="Tani A."/>
        </authorList>
    </citation>
    <scope>NUCLEOTIDE SEQUENCE</scope>
    <source>
        <strain evidence="1">AM327</strain>
    </source>
</reference>
<dbReference type="EMBL" id="BRVP01000016">
    <property type="protein sequence ID" value="GLB53364.1"/>
    <property type="molecule type" value="Genomic_DNA"/>
</dbReference>
<comment type="caution">
    <text evidence="1">The sequence shown here is derived from an EMBL/GenBank/DDBJ whole genome shotgun (WGS) entry which is preliminary data.</text>
</comment>
<accession>A0A9W6B647</accession>
<name>A0A9W6B647_9FLAO</name>
<dbReference type="AlphaFoldDB" id="A0A9W6B647"/>
<evidence type="ECO:0000313" key="2">
    <source>
        <dbReference type="Proteomes" id="UP001143545"/>
    </source>
</evidence>
<sequence>MSIYVFRAAKIRFTYKNLNGSLIEYIETFLCCIFKRKDACKRFYKTTSLTQTINSLVGKPLTIRQRNLIGGALSPKLLITKCSSNLHNLLILDANSIKTCWIELRPKGIIAHFVNLLNKYMFIAPYYNLDIKKQTAGEYTLALKHNYINVLVSGKSQDFMEKLIQQKLIQPTKKPEDF</sequence>
<dbReference type="RefSeq" id="WP_281755247.1">
    <property type="nucleotide sequence ID" value="NZ_BRVP01000016.1"/>
</dbReference>
<dbReference type="Proteomes" id="UP001143545">
    <property type="component" value="Unassembled WGS sequence"/>
</dbReference>
<keyword evidence="2" id="KW-1185">Reference proteome</keyword>
<protein>
    <submittedName>
        <fullName evidence="1">Uncharacterized protein</fullName>
    </submittedName>
</protein>